<evidence type="ECO:0008006" key="3">
    <source>
        <dbReference type="Google" id="ProtNLM"/>
    </source>
</evidence>
<gene>
    <name evidence="1" type="ORF">LRP50_10570</name>
</gene>
<organism evidence="1 2">
    <name type="scientific">Enterovibrio gelatinilyticus</name>
    <dbReference type="NCBI Taxonomy" id="2899819"/>
    <lineage>
        <taxon>Bacteria</taxon>
        <taxon>Pseudomonadati</taxon>
        <taxon>Pseudomonadota</taxon>
        <taxon>Gammaproteobacteria</taxon>
        <taxon>Vibrionales</taxon>
        <taxon>Vibrionaceae</taxon>
        <taxon>Enterovibrio</taxon>
    </lineage>
</organism>
<name>A0ABT5R1D8_9GAMM</name>
<dbReference type="Proteomes" id="UP001149400">
    <property type="component" value="Unassembled WGS sequence"/>
</dbReference>
<dbReference type="EMBL" id="JAJUBC010000010">
    <property type="protein sequence ID" value="MDD1793571.1"/>
    <property type="molecule type" value="Genomic_DNA"/>
</dbReference>
<evidence type="ECO:0000313" key="1">
    <source>
        <dbReference type="EMBL" id="MDD1793571.1"/>
    </source>
</evidence>
<comment type="caution">
    <text evidence="1">The sequence shown here is derived from an EMBL/GenBank/DDBJ whole genome shotgun (WGS) entry which is preliminary data.</text>
</comment>
<sequence>MIRSSRVMPAAGSNTAQQLRRLYVDFEQALDAGDWAALGDLDTKLQRALPKLQKQLLGAEAKAELAKLNTLYSKMITEGQGEKARIRLQLSQQEATKQGVMAYLGHHE</sequence>
<dbReference type="RefSeq" id="WP_274164424.1">
    <property type="nucleotide sequence ID" value="NZ_JAJUBC010000010.1"/>
</dbReference>
<protein>
    <recommendedName>
        <fullName evidence="3">Flagellar protein FliT</fullName>
    </recommendedName>
</protein>
<evidence type="ECO:0000313" key="2">
    <source>
        <dbReference type="Proteomes" id="UP001149400"/>
    </source>
</evidence>
<reference evidence="1" key="1">
    <citation type="submission" date="2021-12" db="EMBL/GenBank/DDBJ databases">
        <title>Enterovibrio ZSDZ35 sp. nov. and Enterovibrio ZSDZ42 sp. nov., isolated from coastal seawater in Qingdao.</title>
        <authorList>
            <person name="Zhang P."/>
        </authorList>
    </citation>
    <scope>NUCLEOTIDE SEQUENCE</scope>
    <source>
        <strain evidence="1">ZSDZ42</strain>
    </source>
</reference>
<proteinExistence type="predicted"/>
<accession>A0ABT5R1D8</accession>
<keyword evidence="2" id="KW-1185">Reference proteome</keyword>